<dbReference type="Gene3D" id="2.60.120.330">
    <property type="entry name" value="B-lactam Antibiotic, Isopenicillin N Synthase, Chain"/>
    <property type="match status" value="1"/>
</dbReference>
<reference evidence="2 3" key="1">
    <citation type="journal article" date="2014" name="Mol. Plant">
        <title>Chromosome Scale Genome Assembly and Transcriptome Profiling of Nannochloropsis gaditana in Nitrogen Depletion.</title>
        <authorList>
            <person name="Corteggiani Carpinelli E."/>
            <person name="Telatin A."/>
            <person name="Vitulo N."/>
            <person name="Forcato C."/>
            <person name="D'Angelo M."/>
            <person name="Schiavon R."/>
            <person name="Vezzi A."/>
            <person name="Giacometti G.M."/>
            <person name="Morosinotto T."/>
            <person name="Valle G."/>
        </authorList>
    </citation>
    <scope>NUCLEOTIDE SEQUENCE [LARGE SCALE GENOMIC DNA]</scope>
    <source>
        <strain evidence="2 3">B-31</strain>
    </source>
</reference>
<dbReference type="PANTHER" id="PTHR31630">
    <property type="entry name" value="PHYTANOYL-COA DIOXYGENASE-RELATED-RELATED"/>
    <property type="match status" value="1"/>
</dbReference>
<dbReference type="InterPro" id="IPR027443">
    <property type="entry name" value="IPNS-like_sf"/>
</dbReference>
<gene>
    <name evidence="2" type="ORF">Naga_100444g4</name>
</gene>
<dbReference type="PANTHER" id="PTHR31630:SF8">
    <property type="entry name" value="JMJC DOMAIN-CONTAINING PROTEIN"/>
    <property type="match status" value="1"/>
</dbReference>
<comment type="caution">
    <text evidence="2">The sequence shown here is derived from an EMBL/GenBank/DDBJ whole genome shotgun (WGS) entry which is preliminary data.</text>
</comment>
<dbReference type="OrthoDB" id="445007at2759"/>
<dbReference type="AlphaFoldDB" id="W7TU40"/>
<accession>W7TU40</accession>
<evidence type="ECO:0000256" key="1">
    <source>
        <dbReference type="SAM" id="MobiDB-lite"/>
    </source>
</evidence>
<proteinExistence type="predicted"/>
<name>W7TU40_9STRA</name>
<feature type="region of interest" description="Disordered" evidence="1">
    <location>
        <begin position="405"/>
        <end position="426"/>
    </location>
</feature>
<feature type="compositionally biased region" description="Basic and acidic residues" evidence="1">
    <location>
        <begin position="416"/>
        <end position="426"/>
    </location>
</feature>
<sequence>MVNEDSYLVPPKLLEAFRRDGVVVLPGVFTEEEILEAKTGLATTLKIHEVDVQDLEKTAGNLRKLSTTGGSGGVLDIFYAPWKLRLSENPRFFSAISQLWAATYAEGRASSKGGVCMDVRRGTMEGQGEEREEERGIDATDDEQPLYAHPHGPFDPRRGYFYLDRCGFRVPDRISAQHAKGKRPLQRSLTPHLDCCPAALYTSDKAVPRWRPVQSFVALTDNLGPQTGGFECVKGWHRTFQSWADHRPTCRQTGKAAPCVGDFTPIRPVEDAEVIARFAPVYYQAGSVIAFDWRIPHANATHHVGPEPRQVSYASFLPDVPVNREYARRQAQRFYNGLQPDDQWKENSDSREVYGDGSVFEFSDLGRRLLGFGAEEVSLRAENEIGALERGDAGREDNLCRFSGRRQPGDPCSAGQKRECGKQGCT</sequence>
<dbReference type="SUPFAM" id="SSF51197">
    <property type="entry name" value="Clavaminate synthase-like"/>
    <property type="match status" value="1"/>
</dbReference>
<organism evidence="2 3">
    <name type="scientific">Nannochloropsis gaditana</name>
    <dbReference type="NCBI Taxonomy" id="72520"/>
    <lineage>
        <taxon>Eukaryota</taxon>
        <taxon>Sar</taxon>
        <taxon>Stramenopiles</taxon>
        <taxon>Ochrophyta</taxon>
        <taxon>Eustigmatophyceae</taxon>
        <taxon>Eustigmatales</taxon>
        <taxon>Monodopsidaceae</taxon>
        <taxon>Nannochloropsis</taxon>
    </lineage>
</organism>
<dbReference type="Gene3D" id="2.60.120.620">
    <property type="entry name" value="q2cbj1_9rhob like domain"/>
    <property type="match status" value="1"/>
</dbReference>
<evidence type="ECO:0000313" key="2">
    <source>
        <dbReference type="EMBL" id="EWM27018.1"/>
    </source>
</evidence>
<protein>
    <recommendedName>
        <fullName evidence="4">Phytanoyl-dioxygenase</fullName>
    </recommendedName>
</protein>
<evidence type="ECO:0000313" key="3">
    <source>
        <dbReference type="Proteomes" id="UP000019335"/>
    </source>
</evidence>
<evidence type="ECO:0008006" key="4">
    <source>
        <dbReference type="Google" id="ProtNLM"/>
    </source>
</evidence>
<dbReference type="EMBL" id="AZIL01000526">
    <property type="protein sequence ID" value="EWM27018.1"/>
    <property type="molecule type" value="Genomic_DNA"/>
</dbReference>
<feature type="region of interest" description="Disordered" evidence="1">
    <location>
        <begin position="123"/>
        <end position="150"/>
    </location>
</feature>
<keyword evidence="3" id="KW-1185">Reference proteome</keyword>
<dbReference type="Proteomes" id="UP000019335">
    <property type="component" value="Chromosome 7"/>
</dbReference>